<dbReference type="EMBL" id="JASBRG010000007">
    <property type="protein sequence ID" value="MDI3321004.1"/>
    <property type="molecule type" value="Genomic_DNA"/>
</dbReference>
<reference evidence="5 6" key="1">
    <citation type="submission" date="2023-05" db="EMBL/GenBank/DDBJ databases">
        <title>Genome sequence of Pinibacter sp. MAH-24.</title>
        <authorList>
            <person name="Huq M.A."/>
        </authorList>
    </citation>
    <scope>NUCLEOTIDE SEQUENCE [LARGE SCALE GENOMIC DNA]</scope>
    <source>
        <strain evidence="5 6">MAH-24</strain>
    </source>
</reference>
<keyword evidence="3" id="KW-0732">Signal</keyword>
<sequence length="507" mass="58605">MKQLPGKLLLLLLSLSCFFAKAQNKQLNILIIISDDHAYQAIGAYGSRMMPTPGIDRLAKEGAIFKNAFVTNSICGPSRACLLTGKYSHVNGFKDNQSTFDASQDVFVKRLKAAGYQTAWLGKWHLESKPQGFDYWEIVPGQGHYYNPDFIQMNGDTVLKEGYVTNIITDMAEKWITNRDTSKPFCMVVGHKATHRVWIPDTQDLGRFDNIKYPLPANFYDNYDGRYAAAHQDMNIANTMRLGYDLKVLPDTGFGKGNYTRMNAEQRKAFDAYYKPIEKDFLSKHLTGKELTEWKYQRYIHDYLSTAASLDRNIGELLDYLDKNNLAQNTLVIYLSDQGFYLGEHGWFDKRFMYEESMKTPMLARFPNVIKPGTVYRDLVMNIDIAPMALDLAGLSIPKEIQGKSMLPLFKNKEYKTRDAVYYHYYEWGEHSVVPHFGVRTSRYKLIRFYQITDKWELYDLSKDPHEMHNVYGEKKYEKEQAKLITRLNELAKQYADVEAAKVLETP</sequence>
<keyword evidence="6" id="KW-1185">Reference proteome</keyword>
<dbReference type="CDD" id="cd16031">
    <property type="entry name" value="G6S_like"/>
    <property type="match status" value="1"/>
</dbReference>
<evidence type="ECO:0000259" key="4">
    <source>
        <dbReference type="Pfam" id="PF16347"/>
    </source>
</evidence>
<feature type="chain" id="PRO_5046902359" evidence="3">
    <location>
        <begin position="23"/>
        <end position="507"/>
    </location>
</feature>
<dbReference type="Gene3D" id="3.40.720.10">
    <property type="entry name" value="Alkaline Phosphatase, subunit A"/>
    <property type="match status" value="1"/>
</dbReference>
<organism evidence="5 6">
    <name type="scientific">Pinibacter soli</name>
    <dbReference type="NCBI Taxonomy" id="3044211"/>
    <lineage>
        <taxon>Bacteria</taxon>
        <taxon>Pseudomonadati</taxon>
        <taxon>Bacteroidota</taxon>
        <taxon>Chitinophagia</taxon>
        <taxon>Chitinophagales</taxon>
        <taxon>Chitinophagaceae</taxon>
        <taxon>Pinibacter</taxon>
    </lineage>
</organism>
<dbReference type="RefSeq" id="WP_282335107.1">
    <property type="nucleotide sequence ID" value="NZ_JASBRG010000007.1"/>
</dbReference>
<proteinExistence type="inferred from homology"/>
<dbReference type="InterPro" id="IPR032506">
    <property type="entry name" value="SGSH_C"/>
</dbReference>
<evidence type="ECO:0000256" key="2">
    <source>
        <dbReference type="ARBA" id="ARBA00022801"/>
    </source>
</evidence>
<dbReference type="Pfam" id="PF01663">
    <property type="entry name" value="Phosphodiest"/>
    <property type="match status" value="1"/>
</dbReference>
<gene>
    <name evidence="5" type="ORF">QJ048_14525</name>
</gene>
<dbReference type="PROSITE" id="PS00523">
    <property type="entry name" value="SULFATASE_1"/>
    <property type="match status" value="1"/>
</dbReference>
<dbReference type="Pfam" id="PF16347">
    <property type="entry name" value="SGSH_C"/>
    <property type="match status" value="1"/>
</dbReference>
<dbReference type="InterPro" id="IPR024607">
    <property type="entry name" value="Sulfatase_CS"/>
</dbReference>
<protein>
    <submittedName>
        <fullName evidence="5">Sulfatase</fullName>
    </submittedName>
</protein>
<comment type="caution">
    <text evidence="5">The sequence shown here is derived from an EMBL/GenBank/DDBJ whole genome shotgun (WGS) entry which is preliminary data.</text>
</comment>
<evidence type="ECO:0000256" key="1">
    <source>
        <dbReference type="ARBA" id="ARBA00008779"/>
    </source>
</evidence>
<dbReference type="InterPro" id="IPR002591">
    <property type="entry name" value="Phosphodiest/P_Trfase"/>
</dbReference>
<dbReference type="PANTHER" id="PTHR43108:SF6">
    <property type="entry name" value="N-SULPHOGLUCOSAMINE SULPHOHYDROLASE"/>
    <property type="match status" value="1"/>
</dbReference>
<evidence type="ECO:0000313" key="5">
    <source>
        <dbReference type="EMBL" id="MDI3321004.1"/>
    </source>
</evidence>
<accession>A0ABT6REK7</accession>
<keyword evidence="2" id="KW-0378">Hydrolase</keyword>
<evidence type="ECO:0000256" key="3">
    <source>
        <dbReference type="SAM" id="SignalP"/>
    </source>
</evidence>
<feature type="domain" description="N-sulphoglucosamine sulphohydrolase C-terminal" evidence="4">
    <location>
        <begin position="343"/>
        <end position="494"/>
    </location>
</feature>
<feature type="signal peptide" evidence="3">
    <location>
        <begin position="1"/>
        <end position="22"/>
    </location>
</feature>
<dbReference type="Proteomes" id="UP001226434">
    <property type="component" value="Unassembled WGS sequence"/>
</dbReference>
<comment type="similarity">
    <text evidence="1">Belongs to the sulfatase family.</text>
</comment>
<dbReference type="InterPro" id="IPR017850">
    <property type="entry name" value="Alkaline_phosphatase_core_sf"/>
</dbReference>
<evidence type="ECO:0000313" key="6">
    <source>
        <dbReference type="Proteomes" id="UP001226434"/>
    </source>
</evidence>
<dbReference type="PANTHER" id="PTHR43108">
    <property type="entry name" value="N-ACETYLGLUCOSAMINE-6-SULFATASE FAMILY MEMBER"/>
    <property type="match status" value="1"/>
</dbReference>
<dbReference type="SUPFAM" id="SSF53649">
    <property type="entry name" value="Alkaline phosphatase-like"/>
    <property type="match status" value="1"/>
</dbReference>
<name>A0ABT6REK7_9BACT</name>